<accession>I1XKK4</accession>
<dbReference type="InterPro" id="IPR012292">
    <property type="entry name" value="Globin/Proto"/>
</dbReference>
<evidence type="ECO:0000313" key="3">
    <source>
        <dbReference type="EMBL" id="AFI84923.1"/>
    </source>
</evidence>
<dbReference type="AlphaFoldDB" id="I1XKK4"/>
<dbReference type="SUPFAM" id="SSF46458">
    <property type="entry name" value="Globin-like"/>
    <property type="match status" value="1"/>
</dbReference>
<gene>
    <name evidence="3" type="ordered locus">Q7A_2109</name>
</gene>
<dbReference type="InterPro" id="IPR003018">
    <property type="entry name" value="GAF"/>
</dbReference>
<dbReference type="GO" id="GO:0019825">
    <property type="term" value="F:oxygen binding"/>
    <property type="evidence" value="ECO:0007669"/>
    <property type="project" value="InterPro"/>
</dbReference>
<proteinExistence type="predicted"/>
<dbReference type="OrthoDB" id="5777683at2"/>
<evidence type="ECO:0000256" key="1">
    <source>
        <dbReference type="ARBA" id="ARBA00015125"/>
    </source>
</evidence>
<reference evidence="3 4" key="1">
    <citation type="journal article" date="2012" name="J. Bacteriol.">
        <title>Complete genome sequences of Methylophaga sp. strain JAM1 and Methylophaga sp. strain JAM7.</title>
        <authorList>
            <person name="Villeneuve C."/>
            <person name="Martineau C."/>
            <person name="Mauffrey F."/>
            <person name="Villemur R."/>
        </authorList>
    </citation>
    <scope>NUCLEOTIDE SEQUENCE [LARGE SCALE GENOMIC DNA]</scope>
    <source>
        <strain evidence="3 4">JAM1</strain>
    </source>
</reference>
<dbReference type="PANTHER" id="PTHR44757:SF2">
    <property type="entry name" value="BIOFILM ARCHITECTURE MAINTENANCE PROTEIN MBAA"/>
    <property type="match status" value="1"/>
</dbReference>
<dbReference type="Gene3D" id="3.30.70.270">
    <property type="match status" value="1"/>
</dbReference>
<dbReference type="PANTHER" id="PTHR44757">
    <property type="entry name" value="DIGUANYLATE CYCLASE DGCP"/>
    <property type="match status" value="1"/>
</dbReference>
<dbReference type="EMBL" id="CP003390">
    <property type="protein sequence ID" value="AFI84923.1"/>
    <property type="molecule type" value="Genomic_DNA"/>
</dbReference>
<dbReference type="Pfam" id="PF13426">
    <property type="entry name" value="PAS_9"/>
    <property type="match status" value="1"/>
</dbReference>
<dbReference type="InterPro" id="IPR009050">
    <property type="entry name" value="Globin-like_sf"/>
</dbReference>
<dbReference type="InterPro" id="IPR000160">
    <property type="entry name" value="GGDEF_dom"/>
</dbReference>
<dbReference type="Pfam" id="PF00563">
    <property type="entry name" value="EAL"/>
    <property type="match status" value="1"/>
</dbReference>
<dbReference type="eggNOG" id="COG5001">
    <property type="taxonomic scope" value="Bacteria"/>
</dbReference>
<dbReference type="STRING" id="754476.Q7A_2109"/>
<dbReference type="InterPro" id="IPR052155">
    <property type="entry name" value="Biofilm_reg_signaling"/>
</dbReference>
<dbReference type="Proteomes" id="UP000009144">
    <property type="component" value="Chromosome"/>
</dbReference>
<protein>
    <recommendedName>
        <fullName evidence="1">Diguanylate cyclase DosC</fullName>
    </recommendedName>
    <alternativeName>
        <fullName evidence="2">Direct oxygen-sensing cyclase</fullName>
    </alternativeName>
</protein>
<dbReference type="InterPro" id="IPR035965">
    <property type="entry name" value="PAS-like_dom_sf"/>
</dbReference>
<evidence type="ECO:0000313" key="4">
    <source>
        <dbReference type="Proteomes" id="UP000009144"/>
    </source>
</evidence>
<dbReference type="SUPFAM" id="SSF141868">
    <property type="entry name" value="EAL domain-like"/>
    <property type="match status" value="1"/>
</dbReference>
<dbReference type="CDD" id="cd01949">
    <property type="entry name" value="GGDEF"/>
    <property type="match status" value="1"/>
</dbReference>
<dbReference type="HOGENOM" id="CLU_304176_0_0_6"/>
<dbReference type="PROSITE" id="PS50887">
    <property type="entry name" value="GGDEF"/>
    <property type="match status" value="1"/>
</dbReference>
<dbReference type="KEGG" id="mej:Q7A_2109"/>
<dbReference type="SUPFAM" id="SSF55781">
    <property type="entry name" value="GAF domain-like"/>
    <property type="match status" value="1"/>
</dbReference>
<dbReference type="PATRIC" id="fig|754476.3.peg.2086"/>
<dbReference type="InterPro" id="IPR001633">
    <property type="entry name" value="EAL_dom"/>
</dbReference>
<evidence type="ECO:0000256" key="2">
    <source>
        <dbReference type="ARBA" id="ARBA00029839"/>
    </source>
</evidence>
<dbReference type="InterPro" id="IPR035919">
    <property type="entry name" value="EAL_sf"/>
</dbReference>
<dbReference type="GO" id="GO:0020037">
    <property type="term" value="F:heme binding"/>
    <property type="evidence" value="ECO:0007669"/>
    <property type="project" value="InterPro"/>
</dbReference>
<dbReference type="InterPro" id="IPR043128">
    <property type="entry name" value="Rev_trsase/Diguanyl_cyclase"/>
</dbReference>
<dbReference type="SUPFAM" id="SSF55785">
    <property type="entry name" value="PYP-like sensor domain (PAS domain)"/>
    <property type="match status" value="1"/>
</dbReference>
<dbReference type="Gene3D" id="3.20.20.450">
    <property type="entry name" value="EAL domain"/>
    <property type="match status" value="1"/>
</dbReference>
<reference evidence="3 4" key="2">
    <citation type="journal article" date="2013" name="Int. J. Syst. Evol. Microbiol.">
        <title>Methylophaga nitratireducenticrescens sp. nov. and Methylophaga frappieri sp. nov., isolated from the biofilm of the methanol-fed denitrification system treating the seawater at the Montreal Biodome.</title>
        <authorList>
            <person name="Villeneuve C."/>
            <person name="Martineau C."/>
            <person name="Mauffrey F."/>
            <person name="Villemur R."/>
        </authorList>
    </citation>
    <scope>NUCLEOTIDE SEQUENCE [LARGE SCALE GENOMIC DNA]</scope>
    <source>
        <strain evidence="3 4">JAM1</strain>
    </source>
</reference>
<dbReference type="RefSeq" id="WP_014707291.1">
    <property type="nucleotide sequence ID" value="NC_017857.3"/>
</dbReference>
<dbReference type="CDD" id="cd01948">
    <property type="entry name" value="EAL"/>
    <property type="match status" value="1"/>
</dbReference>
<organism evidence="3 4">
    <name type="scientific">Methylophaga nitratireducenticrescens</name>
    <dbReference type="NCBI Taxonomy" id="754476"/>
    <lineage>
        <taxon>Bacteria</taxon>
        <taxon>Pseudomonadati</taxon>
        <taxon>Pseudomonadota</taxon>
        <taxon>Gammaproteobacteria</taxon>
        <taxon>Thiotrichales</taxon>
        <taxon>Piscirickettsiaceae</taxon>
        <taxon>Methylophaga</taxon>
    </lineage>
</organism>
<dbReference type="PROSITE" id="PS50883">
    <property type="entry name" value="EAL"/>
    <property type="match status" value="1"/>
</dbReference>
<keyword evidence="4" id="KW-1185">Reference proteome</keyword>
<dbReference type="InterPro" id="IPR000014">
    <property type="entry name" value="PAS"/>
</dbReference>
<dbReference type="Pfam" id="PF11563">
    <property type="entry name" value="Protoglobin"/>
    <property type="match status" value="1"/>
</dbReference>
<dbReference type="SUPFAM" id="SSF55073">
    <property type="entry name" value="Nucleotide cyclase"/>
    <property type="match status" value="2"/>
</dbReference>
<dbReference type="Gene3D" id="3.30.450.40">
    <property type="match status" value="1"/>
</dbReference>
<dbReference type="Gene3D" id="3.30.450.20">
    <property type="entry name" value="PAS domain"/>
    <property type="match status" value="1"/>
</dbReference>
<dbReference type="CDD" id="cd00130">
    <property type="entry name" value="PAS"/>
    <property type="match status" value="1"/>
</dbReference>
<name>I1XKK4_METNJ</name>
<dbReference type="NCBIfam" id="TIGR00229">
    <property type="entry name" value="sensory_box"/>
    <property type="match status" value="1"/>
</dbReference>
<dbReference type="SMART" id="SM00267">
    <property type="entry name" value="GGDEF"/>
    <property type="match status" value="1"/>
</dbReference>
<sequence length="977" mass="110621">MQAMEVIFKHLALDETSFHHRKDLIRLHSEDIGLLRALHGPLQSYETELIDAFYDHLKTFDFAQDFLADPQIVAKLKTTQKAYFRRLTAGIYDLDYAKDRIRVGIAHERVGLTTQWYIGSYAIYLELTSHYVAKILSHTPALIEPSIHALYKVALLDITLAFDAYMYASHESIQVARQEVSDKYDEQLRLQQTIDRIQKAFILDASYDSALELLLNELIDFTDSAFGLIGDVRYDANQAPYLKVRVLTDIQSNGKNQALYKVNQTNPLDFHNPHNPHNLLDSVMASGKPVINNSPNTNSHSDEAQPCQPKFTSCLGLPFSHNGNVVGMIELSKTNGAYNENTIKRLSPILATLESLYEARKMRDRLSETLIENDRLRRQNESQIAVLLQRSADAMGIIGKEMIITECNDAAAKLYGFATRQELIGLSPLDISPVSQPAGYSSDLAKQYISKALTEGYQRFEWLHHTAQSENTPIEVTLTPVIFHDETCIQVVWRDLTDIKAKEHRIKQLAYFDELTGLANKNLFADRVKHLLQLSKRYNYTIAVVYLDLVNHEDIQETLGYIAGDTLLHAVGQRITSIIRSTDSLAHYVFNDDSKNFDIDHTIIDREFDSLARINGDVFALAAVVSSVDAVEIMVTRLQNTLKAPFSISDSKVMVNTRTGIALYPQDADNFDALTRGAAIALHIAKEKLLSSYFFNVRLGEEIHRHSLIAKRLEYSLKFDPNSFSIRIQPQVNLQTMNLSGAEILLRWDDSSLGSIPPNIFIPIAEERGLINEITKLVIQLTSHALLSWKKQGYALVTDRDIRMAINISAKSFNNLIFVEEFIADIKDSGLTPEDFELELTETGIMHDPELAIEIIKQLKLEKFVLAIDDFGMGHSSLSYLRNIEADILKIDMFYIKNMLTDKKNMAIVKTIISTAQIFDMKTLAEGIEDQETLTELKRLGCDYAQGYFVSHPLTINDFEEEWIKQKQGTSSGLTIH</sequence>
<dbReference type="InterPro" id="IPR029016">
    <property type="entry name" value="GAF-like_dom_sf"/>
</dbReference>
<dbReference type="Gene3D" id="1.10.490.10">
    <property type="entry name" value="Globins"/>
    <property type="match status" value="1"/>
</dbReference>
<dbReference type="InterPro" id="IPR044398">
    <property type="entry name" value="Globin-sensor_dom"/>
</dbReference>
<dbReference type="SMART" id="SM00052">
    <property type="entry name" value="EAL"/>
    <property type="match status" value="1"/>
</dbReference>
<dbReference type="Pfam" id="PF00990">
    <property type="entry name" value="GGDEF"/>
    <property type="match status" value="2"/>
</dbReference>
<dbReference type="SMART" id="SM00091">
    <property type="entry name" value="PAS"/>
    <property type="match status" value="1"/>
</dbReference>
<dbReference type="NCBIfam" id="TIGR00254">
    <property type="entry name" value="GGDEF"/>
    <property type="match status" value="1"/>
</dbReference>
<dbReference type="InterPro" id="IPR029787">
    <property type="entry name" value="Nucleotide_cyclase"/>
</dbReference>
<dbReference type="Pfam" id="PF13185">
    <property type="entry name" value="GAF_2"/>
    <property type="match status" value="1"/>
</dbReference>